<keyword evidence="9" id="KW-0175">Coiled coil</keyword>
<gene>
    <name evidence="13" type="ORF">A10D4_02207</name>
</gene>
<dbReference type="Pfam" id="PF00015">
    <property type="entry name" value="MCPsignal"/>
    <property type="match status" value="1"/>
</dbReference>
<feature type="coiled-coil region" evidence="9">
    <location>
        <begin position="344"/>
        <end position="371"/>
    </location>
</feature>
<dbReference type="CDD" id="cd06225">
    <property type="entry name" value="HAMP"/>
    <property type="match status" value="1"/>
</dbReference>
<dbReference type="InterPro" id="IPR003660">
    <property type="entry name" value="HAMP_dom"/>
</dbReference>
<dbReference type="GO" id="GO:0005886">
    <property type="term" value="C:plasma membrane"/>
    <property type="evidence" value="ECO:0007669"/>
    <property type="project" value="UniProtKB-SubCell"/>
</dbReference>
<evidence type="ECO:0000313" key="13">
    <source>
        <dbReference type="EMBL" id="EKE87017.1"/>
    </source>
</evidence>
<dbReference type="FunFam" id="1.10.287.950:FF:000001">
    <property type="entry name" value="Methyl-accepting chemotaxis sensory transducer"/>
    <property type="match status" value="1"/>
</dbReference>
<organism evidence="13 14">
    <name type="scientific">Idiomarina xiamenensis 10-D-4</name>
    <dbReference type="NCBI Taxonomy" id="740709"/>
    <lineage>
        <taxon>Bacteria</taxon>
        <taxon>Pseudomonadati</taxon>
        <taxon>Pseudomonadota</taxon>
        <taxon>Gammaproteobacteria</taxon>
        <taxon>Alteromonadales</taxon>
        <taxon>Idiomarinaceae</taxon>
        <taxon>Idiomarina</taxon>
    </lineage>
</organism>
<keyword evidence="14" id="KW-1185">Reference proteome</keyword>
<dbReference type="Gene3D" id="1.10.287.950">
    <property type="entry name" value="Methyl-accepting chemotaxis protein"/>
    <property type="match status" value="1"/>
</dbReference>
<evidence type="ECO:0000259" key="12">
    <source>
        <dbReference type="PROSITE" id="PS50885"/>
    </source>
</evidence>
<sequence length="546" mass="59480">MGFLNRLTITQRLIGLLLIAAFGTGLMVVFVIFLMHSLLVDDEARKLDAINDMAVTIVHEYQGQVEQGALTQAEAQQQALQAIDGLRYENNEYLFTLSRDGVMLQHPFSKQLIGKNVLQQQDPHGVKLFQQMVDGVVKQPRATVEYQWQKGANKNDIQPKLTRVVRVDGWPWIIGTGKYQDNMNDRLLSEFWKLLGIATLLAIPLLALFLVIIRSITLPLNHTISALRDIGQGEGDLTVRLDERGHTELAQLGQAFNHFVVKIQDLIRQVQQAAAAEQTSAVELNSLSRTSQDTAEQLASNSESVATAVNELSSSAQEVAEHARQAAESAQFADEESGRSAIIVRDAANEMESLSQRLDTAKERFQLLEDGSEKIGNILSVIVGIAEQTNLLALNAAIEAGGAGEAGRGFAVVADEVRTLATRTQTSTDEISNIIERIQNAIGEVGHIVGDVSERAGSTTSKTLEAETAISQIQEAVANISAMNLQIANATDEQSRVTGELSESIVGINDLSQTNTSTGRKITAIGERLRNNCEQLAEMTGSFKTE</sequence>
<feature type="domain" description="HAMP" evidence="12">
    <location>
        <begin position="214"/>
        <end position="268"/>
    </location>
</feature>
<dbReference type="AlphaFoldDB" id="K2KK08"/>
<dbReference type="eggNOG" id="COG0840">
    <property type="taxonomic scope" value="Bacteria"/>
</dbReference>
<dbReference type="GO" id="GO:0007165">
    <property type="term" value="P:signal transduction"/>
    <property type="evidence" value="ECO:0007669"/>
    <property type="project" value="UniProtKB-KW"/>
</dbReference>
<feature type="transmembrane region" description="Helical" evidence="10">
    <location>
        <begin position="12"/>
        <end position="35"/>
    </location>
</feature>
<dbReference type="SMART" id="SM00304">
    <property type="entry name" value="HAMP"/>
    <property type="match status" value="1"/>
</dbReference>
<evidence type="ECO:0000256" key="6">
    <source>
        <dbReference type="ARBA" id="ARBA00023224"/>
    </source>
</evidence>
<keyword evidence="2" id="KW-1003">Cell membrane</keyword>
<comment type="similarity">
    <text evidence="7">Belongs to the methyl-accepting chemotaxis (MCP) protein family.</text>
</comment>
<dbReference type="Proteomes" id="UP000014115">
    <property type="component" value="Unassembled WGS sequence"/>
</dbReference>
<proteinExistence type="inferred from homology"/>
<dbReference type="GO" id="GO:0006935">
    <property type="term" value="P:chemotaxis"/>
    <property type="evidence" value="ECO:0007669"/>
    <property type="project" value="InterPro"/>
</dbReference>
<evidence type="ECO:0000259" key="11">
    <source>
        <dbReference type="PROSITE" id="PS50111"/>
    </source>
</evidence>
<comment type="caution">
    <text evidence="13">The sequence shown here is derived from an EMBL/GenBank/DDBJ whole genome shotgun (WGS) entry which is preliminary data.</text>
</comment>
<evidence type="ECO:0000256" key="10">
    <source>
        <dbReference type="SAM" id="Phobius"/>
    </source>
</evidence>
<evidence type="ECO:0000256" key="8">
    <source>
        <dbReference type="PROSITE-ProRule" id="PRU00284"/>
    </source>
</evidence>
<dbReference type="PRINTS" id="PR00260">
    <property type="entry name" value="CHEMTRNSDUCR"/>
</dbReference>
<evidence type="ECO:0000256" key="2">
    <source>
        <dbReference type="ARBA" id="ARBA00022475"/>
    </source>
</evidence>
<dbReference type="STRING" id="740709.A10D4_02207"/>
<dbReference type="SMART" id="SM01049">
    <property type="entry name" value="Cache_2"/>
    <property type="match status" value="1"/>
</dbReference>
<dbReference type="PANTHER" id="PTHR32089">
    <property type="entry name" value="METHYL-ACCEPTING CHEMOTAXIS PROTEIN MCPB"/>
    <property type="match status" value="1"/>
</dbReference>
<keyword evidence="4 10" id="KW-1133">Transmembrane helix</keyword>
<dbReference type="PROSITE" id="PS50885">
    <property type="entry name" value="HAMP"/>
    <property type="match status" value="1"/>
</dbReference>
<keyword evidence="6 8" id="KW-0807">Transducer</keyword>
<dbReference type="RefSeq" id="WP_008487455.1">
    <property type="nucleotide sequence ID" value="NZ_AMRG01000002.1"/>
</dbReference>
<protein>
    <submittedName>
        <fullName evidence="13">Methyl-accepting chemotaxis protein</fullName>
    </submittedName>
</protein>
<dbReference type="PANTHER" id="PTHR32089:SF119">
    <property type="entry name" value="METHYL-ACCEPTING CHEMOTAXIS PROTEIN CTPL"/>
    <property type="match status" value="1"/>
</dbReference>
<dbReference type="InterPro" id="IPR004089">
    <property type="entry name" value="MCPsignal_dom"/>
</dbReference>
<dbReference type="SMART" id="SM00283">
    <property type="entry name" value="MA"/>
    <property type="match status" value="1"/>
</dbReference>
<evidence type="ECO:0000256" key="7">
    <source>
        <dbReference type="ARBA" id="ARBA00029447"/>
    </source>
</evidence>
<evidence type="ECO:0000256" key="9">
    <source>
        <dbReference type="SAM" id="Coils"/>
    </source>
</evidence>
<dbReference type="InterPro" id="IPR033480">
    <property type="entry name" value="sCache_2"/>
</dbReference>
<evidence type="ECO:0000256" key="5">
    <source>
        <dbReference type="ARBA" id="ARBA00023136"/>
    </source>
</evidence>
<keyword evidence="5 10" id="KW-0472">Membrane</keyword>
<keyword evidence="3 10" id="KW-0812">Transmembrane</keyword>
<dbReference type="OrthoDB" id="2489132at2"/>
<dbReference type="PROSITE" id="PS50111">
    <property type="entry name" value="CHEMOTAXIS_TRANSDUC_2"/>
    <property type="match status" value="1"/>
</dbReference>
<evidence type="ECO:0000256" key="3">
    <source>
        <dbReference type="ARBA" id="ARBA00022692"/>
    </source>
</evidence>
<comment type="subcellular location">
    <subcellularLocation>
        <location evidence="1">Cell membrane</location>
        <topology evidence="1">Multi-pass membrane protein</topology>
    </subcellularLocation>
</comment>
<evidence type="ECO:0000256" key="4">
    <source>
        <dbReference type="ARBA" id="ARBA00022989"/>
    </source>
</evidence>
<dbReference type="Pfam" id="PF00672">
    <property type="entry name" value="HAMP"/>
    <property type="match status" value="1"/>
</dbReference>
<accession>K2KK08</accession>
<name>K2KK08_9GAMM</name>
<feature type="transmembrane region" description="Helical" evidence="10">
    <location>
        <begin position="191"/>
        <end position="213"/>
    </location>
</feature>
<dbReference type="Gene3D" id="3.30.450.20">
    <property type="entry name" value="PAS domain"/>
    <property type="match status" value="1"/>
</dbReference>
<dbReference type="Pfam" id="PF17200">
    <property type="entry name" value="sCache_2"/>
    <property type="match status" value="1"/>
</dbReference>
<dbReference type="SUPFAM" id="SSF58104">
    <property type="entry name" value="Methyl-accepting chemotaxis protein (MCP) signaling domain"/>
    <property type="match status" value="1"/>
</dbReference>
<evidence type="ECO:0000313" key="14">
    <source>
        <dbReference type="Proteomes" id="UP000014115"/>
    </source>
</evidence>
<dbReference type="CDD" id="cd18774">
    <property type="entry name" value="PDC2_HK_sensor"/>
    <property type="match status" value="1"/>
</dbReference>
<dbReference type="PATRIC" id="fig|740709.3.peg.444"/>
<dbReference type="EMBL" id="AMRG01000002">
    <property type="protein sequence ID" value="EKE87017.1"/>
    <property type="molecule type" value="Genomic_DNA"/>
</dbReference>
<dbReference type="InterPro" id="IPR004090">
    <property type="entry name" value="Chemotax_Me-accpt_rcpt"/>
</dbReference>
<reference evidence="13 14" key="1">
    <citation type="journal article" date="2012" name="J. Bacteriol.">
        <title>Genome Sequence of Idiomarina xiamenensis Type Strain 10-D-4.</title>
        <authorList>
            <person name="Lai Q."/>
            <person name="Wang L."/>
            <person name="Wang W."/>
            <person name="Shao Z."/>
        </authorList>
    </citation>
    <scope>NUCLEOTIDE SEQUENCE [LARGE SCALE GENOMIC DNA]</scope>
    <source>
        <strain evidence="13 14">10-D-4</strain>
    </source>
</reference>
<feature type="domain" description="Methyl-accepting transducer" evidence="11">
    <location>
        <begin position="273"/>
        <end position="509"/>
    </location>
</feature>
<evidence type="ECO:0000256" key="1">
    <source>
        <dbReference type="ARBA" id="ARBA00004651"/>
    </source>
</evidence>
<dbReference type="GO" id="GO:0004888">
    <property type="term" value="F:transmembrane signaling receptor activity"/>
    <property type="evidence" value="ECO:0007669"/>
    <property type="project" value="InterPro"/>
</dbReference>